<name>A0A9I9E8D9_CUCME</name>
<proteinExistence type="predicted"/>
<dbReference type="AlphaFoldDB" id="A0A9I9E8D9"/>
<sequence>MVRLSTRRRRICTRLPPLPAPITARPPPSPTAIFVCHSPGLSPPVSLPGFHSLSLSFVHCQHLSTAAALPNCRAAVTTAIQISATAVCHRRSLILSFWVVSVINDITKSLRVKVFVKVA</sequence>
<accession>A0A9I9E8D9</accession>
<organism evidence="1">
    <name type="scientific">Cucumis melo</name>
    <name type="common">Muskmelon</name>
    <dbReference type="NCBI Taxonomy" id="3656"/>
    <lineage>
        <taxon>Eukaryota</taxon>
        <taxon>Viridiplantae</taxon>
        <taxon>Streptophyta</taxon>
        <taxon>Embryophyta</taxon>
        <taxon>Tracheophyta</taxon>
        <taxon>Spermatophyta</taxon>
        <taxon>Magnoliopsida</taxon>
        <taxon>eudicotyledons</taxon>
        <taxon>Gunneridae</taxon>
        <taxon>Pentapetalae</taxon>
        <taxon>rosids</taxon>
        <taxon>fabids</taxon>
        <taxon>Cucurbitales</taxon>
        <taxon>Cucurbitaceae</taxon>
        <taxon>Benincaseae</taxon>
        <taxon>Cucumis</taxon>
    </lineage>
</organism>
<reference evidence="1" key="1">
    <citation type="submission" date="2023-03" db="UniProtKB">
        <authorList>
            <consortium name="EnsemblPlants"/>
        </authorList>
    </citation>
    <scope>IDENTIFICATION</scope>
</reference>
<dbReference type="Gramene" id="MELO3C030221.2.1">
    <property type="protein sequence ID" value="MELO3C030221.2.1"/>
    <property type="gene ID" value="MELO3C030221.2"/>
</dbReference>
<evidence type="ECO:0000313" key="1">
    <source>
        <dbReference type="EnsemblPlants" id="MELO3C030221.2.1"/>
    </source>
</evidence>
<dbReference type="EnsemblPlants" id="MELO3C030221.2.1">
    <property type="protein sequence ID" value="MELO3C030221.2.1"/>
    <property type="gene ID" value="MELO3C030221.2"/>
</dbReference>
<protein>
    <submittedName>
        <fullName evidence="1">Uncharacterized protein</fullName>
    </submittedName>
</protein>